<dbReference type="PANTHER" id="PTHR10491:SF4">
    <property type="entry name" value="METHIONINE ADENOSYLTRANSFERASE 2 SUBUNIT BETA"/>
    <property type="match status" value="1"/>
</dbReference>
<name>A0A644TJP4_9ZZZZ</name>
<accession>A0A644TJP4</accession>
<dbReference type="GO" id="GO:0019305">
    <property type="term" value="P:dTDP-rhamnose biosynthetic process"/>
    <property type="evidence" value="ECO:0007669"/>
    <property type="project" value="TreeGrafter"/>
</dbReference>
<feature type="domain" description="RmlD-like substrate binding" evidence="1">
    <location>
        <begin position="1"/>
        <end position="100"/>
    </location>
</feature>
<evidence type="ECO:0000313" key="2">
    <source>
        <dbReference type="EMBL" id="MPL67178.1"/>
    </source>
</evidence>
<dbReference type="Gene3D" id="3.90.25.10">
    <property type="entry name" value="UDP-galactose 4-epimerase, domain 1"/>
    <property type="match status" value="1"/>
</dbReference>
<keyword evidence="2" id="KW-0560">Oxidoreductase</keyword>
<dbReference type="Gene3D" id="3.40.50.720">
    <property type="entry name" value="NAD(P)-binding Rossmann-like Domain"/>
    <property type="match status" value="1"/>
</dbReference>
<dbReference type="EC" id="1.1.1.133" evidence="2"/>
<dbReference type="Pfam" id="PF04321">
    <property type="entry name" value="RmlD_sub_bind"/>
    <property type="match status" value="1"/>
</dbReference>
<dbReference type="PANTHER" id="PTHR10491">
    <property type="entry name" value="DTDP-4-DEHYDRORHAMNOSE REDUCTASE"/>
    <property type="match status" value="1"/>
</dbReference>
<sequence>MGSPTYTADLAALLYDMVVTDKYGIYHATNEGICSWAEFAKEIFLQVGMPIKVNPIPAIQYLTHAARPYNSRMSKAKLTENGFRKLPTWQDALQRYLKEIY</sequence>
<dbReference type="EMBL" id="VSSQ01000035">
    <property type="protein sequence ID" value="MPL67178.1"/>
    <property type="molecule type" value="Genomic_DNA"/>
</dbReference>
<proteinExistence type="predicted"/>
<dbReference type="GO" id="GO:0008831">
    <property type="term" value="F:dTDP-4-dehydrorhamnose reductase activity"/>
    <property type="evidence" value="ECO:0007669"/>
    <property type="project" value="UniProtKB-EC"/>
</dbReference>
<protein>
    <submittedName>
        <fullName evidence="2">dTDP-4-dehydrorhamnose reductase</fullName>
        <ecNumber evidence="2">1.1.1.133</ecNumber>
    </submittedName>
</protein>
<dbReference type="InterPro" id="IPR005913">
    <property type="entry name" value="dTDP_dehydrorham_reduct"/>
</dbReference>
<dbReference type="GO" id="GO:0005829">
    <property type="term" value="C:cytosol"/>
    <property type="evidence" value="ECO:0007669"/>
    <property type="project" value="TreeGrafter"/>
</dbReference>
<organism evidence="2">
    <name type="scientific">bioreactor metagenome</name>
    <dbReference type="NCBI Taxonomy" id="1076179"/>
    <lineage>
        <taxon>unclassified sequences</taxon>
        <taxon>metagenomes</taxon>
        <taxon>ecological metagenomes</taxon>
    </lineage>
</organism>
<evidence type="ECO:0000259" key="1">
    <source>
        <dbReference type="Pfam" id="PF04321"/>
    </source>
</evidence>
<dbReference type="InterPro" id="IPR036291">
    <property type="entry name" value="NAD(P)-bd_dom_sf"/>
</dbReference>
<comment type="caution">
    <text evidence="2">The sequence shown here is derived from an EMBL/GenBank/DDBJ whole genome shotgun (WGS) entry which is preliminary data.</text>
</comment>
<reference evidence="2" key="1">
    <citation type="submission" date="2019-08" db="EMBL/GenBank/DDBJ databases">
        <authorList>
            <person name="Kucharzyk K."/>
            <person name="Murdoch R.W."/>
            <person name="Higgins S."/>
            <person name="Loffler F."/>
        </authorList>
    </citation>
    <scope>NUCLEOTIDE SEQUENCE</scope>
</reference>
<dbReference type="InterPro" id="IPR029903">
    <property type="entry name" value="RmlD-like-bd"/>
</dbReference>
<dbReference type="AlphaFoldDB" id="A0A644TJP4"/>
<dbReference type="SUPFAM" id="SSF51735">
    <property type="entry name" value="NAD(P)-binding Rossmann-fold domains"/>
    <property type="match status" value="1"/>
</dbReference>
<gene>
    <name evidence="2" type="primary">rmlD_2</name>
    <name evidence="2" type="ORF">SDC9_12868</name>
</gene>